<evidence type="ECO:0000313" key="2">
    <source>
        <dbReference type="Proteomes" id="UP000218427"/>
    </source>
</evidence>
<keyword evidence="2" id="KW-1185">Reference proteome</keyword>
<protein>
    <submittedName>
        <fullName evidence="1">Uncharacterized protein</fullName>
    </submittedName>
</protein>
<name>A0ABX4HZN4_9GAMM</name>
<proteinExistence type="predicted"/>
<accession>A0ABX4HZN4</accession>
<dbReference type="EMBL" id="LRFG02000003">
    <property type="protein sequence ID" value="PCO05331.1"/>
    <property type="molecule type" value="Genomic_DNA"/>
</dbReference>
<gene>
    <name evidence="1" type="ORF">AWR36_011475</name>
</gene>
<evidence type="ECO:0000313" key="1">
    <source>
        <dbReference type="EMBL" id="PCO05331.1"/>
    </source>
</evidence>
<reference evidence="1" key="1">
    <citation type="submission" date="2017-08" db="EMBL/GenBank/DDBJ databases">
        <title>Microbulbifer marisrubri sp. nov., a halophilic alphaproteobacterium isolated from marine sediment of the Yellow Sea, China.</title>
        <authorList>
            <person name="Zhang G."/>
            <person name="Xiong Q."/>
        </authorList>
    </citation>
    <scope>NUCLEOTIDE SEQUENCE [LARGE SCALE GENOMIC DNA]</scope>
    <source>
        <strain evidence="1">WRN-8</strain>
    </source>
</reference>
<dbReference type="Proteomes" id="UP000218427">
    <property type="component" value="Unassembled WGS sequence"/>
</dbReference>
<comment type="caution">
    <text evidence="1">The sequence shown here is derived from an EMBL/GenBank/DDBJ whole genome shotgun (WGS) entry which is preliminary data.</text>
</comment>
<organism evidence="1 2">
    <name type="scientific">Microbulbifer flavimaris</name>
    <dbReference type="NCBI Taxonomy" id="1781068"/>
    <lineage>
        <taxon>Bacteria</taxon>
        <taxon>Pseudomonadati</taxon>
        <taxon>Pseudomonadota</taxon>
        <taxon>Gammaproteobacteria</taxon>
        <taxon>Cellvibrionales</taxon>
        <taxon>Microbulbiferaceae</taxon>
        <taxon>Microbulbifer</taxon>
    </lineage>
</organism>
<sequence>MLRSVRDDGKPLAGLLAVVITGHQKLSALSWRRRFSKVLAHILLQAAAIIDASVSFSYRAWLYLAIYGFVDPRLATYTHMARYNHPFE</sequence>